<dbReference type="Proteomes" id="UP000010798">
    <property type="component" value="Chromosome"/>
</dbReference>
<evidence type="ECO:0000313" key="2">
    <source>
        <dbReference type="Proteomes" id="UP000010798"/>
    </source>
</evidence>
<dbReference type="EMBL" id="CP003364">
    <property type="protein sequence ID" value="AGA30992.1"/>
    <property type="molecule type" value="Genomic_DNA"/>
</dbReference>
<dbReference type="AlphaFoldDB" id="L0DP07"/>
<gene>
    <name evidence="1" type="ordered locus">Sinac_6936</name>
</gene>
<dbReference type="HOGENOM" id="CLU_2411594_0_0_0"/>
<evidence type="ECO:0000313" key="1">
    <source>
        <dbReference type="EMBL" id="AGA30992.1"/>
    </source>
</evidence>
<protein>
    <submittedName>
        <fullName evidence="1">Uncharacterized protein</fullName>
    </submittedName>
</protein>
<sequence>MESRFDLSWDSFPNDGASAPVAVPTAVDPDEYDELFRAWCEERRESIELKLCLDEAVRLLKHLFAKGGEVSPECRRRARQLLLAIKHTEQGQ</sequence>
<keyword evidence="2" id="KW-1185">Reference proteome</keyword>
<accession>L0DP07</accession>
<reference evidence="1 2" key="1">
    <citation type="submission" date="2012-02" db="EMBL/GenBank/DDBJ databases">
        <title>Complete sequence of chromosome of Singulisphaera acidiphila DSM 18658.</title>
        <authorList>
            <consortium name="US DOE Joint Genome Institute (JGI-PGF)"/>
            <person name="Lucas S."/>
            <person name="Copeland A."/>
            <person name="Lapidus A."/>
            <person name="Glavina del Rio T."/>
            <person name="Dalin E."/>
            <person name="Tice H."/>
            <person name="Bruce D."/>
            <person name="Goodwin L."/>
            <person name="Pitluck S."/>
            <person name="Peters L."/>
            <person name="Ovchinnikova G."/>
            <person name="Chertkov O."/>
            <person name="Kyrpides N."/>
            <person name="Mavromatis K."/>
            <person name="Ivanova N."/>
            <person name="Brettin T."/>
            <person name="Detter J.C."/>
            <person name="Han C."/>
            <person name="Larimer F."/>
            <person name="Land M."/>
            <person name="Hauser L."/>
            <person name="Markowitz V."/>
            <person name="Cheng J.-F."/>
            <person name="Hugenholtz P."/>
            <person name="Woyke T."/>
            <person name="Wu D."/>
            <person name="Tindall B."/>
            <person name="Pomrenke H."/>
            <person name="Brambilla E."/>
            <person name="Klenk H.-P."/>
            <person name="Eisen J.A."/>
        </authorList>
    </citation>
    <scope>NUCLEOTIDE SEQUENCE [LARGE SCALE GENOMIC DNA]</scope>
    <source>
        <strain evidence="2">ATCC BAA-1392 / DSM 18658 / VKM B-2454 / MOB10</strain>
    </source>
</reference>
<dbReference type="KEGG" id="saci:Sinac_6936"/>
<dbReference type="RefSeq" id="WP_015250064.1">
    <property type="nucleotide sequence ID" value="NC_019892.1"/>
</dbReference>
<organism evidence="1 2">
    <name type="scientific">Singulisphaera acidiphila (strain ATCC BAA-1392 / DSM 18658 / VKM B-2454 / MOB10)</name>
    <dbReference type="NCBI Taxonomy" id="886293"/>
    <lineage>
        <taxon>Bacteria</taxon>
        <taxon>Pseudomonadati</taxon>
        <taxon>Planctomycetota</taxon>
        <taxon>Planctomycetia</taxon>
        <taxon>Isosphaerales</taxon>
        <taxon>Isosphaeraceae</taxon>
        <taxon>Singulisphaera</taxon>
    </lineage>
</organism>
<dbReference type="OrthoDB" id="287649at2"/>
<proteinExistence type="predicted"/>
<name>L0DP07_SINAD</name>